<evidence type="ECO:0000313" key="3">
    <source>
        <dbReference type="Proteomes" id="UP001235712"/>
    </source>
</evidence>
<evidence type="ECO:0000256" key="1">
    <source>
        <dbReference type="SAM" id="MobiDB-lite"/>
    </source>
</evidence>
<evidence type="ECO:0000313" key="2">
    <source>
        <dbReference type="EMBL" id="MDP9827492.1"/>
    </source>
</evidence>
<dbReference type="RefSeq" id="WP_307243583.1">
    <property type="nucleotide sequence ID" value="NZ_JAUSQZ010000001.1"/>
</dbReference>
<organism evidence="2 3">
    <name type="scientific">Kineosporia succinea</name>
    <dbReference type="NCBI Taxonomy" id="84632"/>
    <lineage>
        <taxon>Bacteria</taxon>
        <taxon>Bacillati</taxon>
        <taxon>Actinomycetota</taxon>
        <taxon>Actinomycetes</taxon>
        <taxon>Kineosporiales</taxon>
        <taxon>Kineosporiaceae</taxon>
        <taxon>Kineosporia</taxon>
    </lineage>
</organism>
<dbReference type="Proteomes" id="UP001235712">
    <property type="component" value="Unassembled WGS sequence"/>
</dbReference>
<reference evidence="2 3" key="1">
    <citation type="submission" date="2023-07" db="EMBL/GenBank/DDBJ databases">
        <title>Sequencing the genomes of 1000 actinobacteria strains.</title>
        <authorList>
            <person name="Klenk H.-P."/>
        </authorList>
    </citation>
    <scope>NUCLEOTIDE SEQUENCE [LARGE SCALE GENOMIC DNA]</scope>
    <source>
        <strain evidence="2 3">DSM 44388</strain>
    </source>
</reference>
<accession>A0ABT9P4T7</accession>
<comment type="caution">
    <text evidence="2">The sequence shown here is derived from an EMBL/GenBank/DDBJ whole genome shotgun (WGS) entry which is preliminary data.</text>
</comment>
<feature type="compositionally biased region" description="Low complexity" evidence="1">
    <location>
        <begin position="36"/>
        <end position="46"/>
    </location>
</feature>
<evidence type="ECO:0008006" key="4">
    <source>
        <dbReference type="Google" id="ProtNLM"/>
    </source>
</evidence>
<protein>
    <recommendedName>
        <fullName evidence="4">Lipoprotein</fullName>
    </recommendedName>
</protein>
<name>A0ABT9P4T7_9ACTN</name>
<gene>
    <name evidence="2" type="ORF">J2S57_003241</name>
</gene>
<keyword evidence="3" id="KW-1185">Reference proteome</keyword>
<feature type="region of interest" description="Disordered" evidence="1">
    <location>
        <begin position="1"/>
        <end position="46"/>
    </location>
</feature>
<sequence length="201" mass="21277">MALALSACGGTSGGDASNPIVSSSLPTGAAVPTGTPSASSPGEAASPTVSVFARTSDSADQVLAGASEAIRNAPGDVLATIAFEIEAYHIQGPVKYAPVTKSSVFTKRMKWFTDEELDGITYFVMLPFTDWQGKRAYLLATSRAPTDFRKIFVTEDNGAADLSSLGEIQSLTVDDLDSVSDWRPFLSRPVWPSEMRTSEDS</sequence>
<proteinExistence type="predicted"/>
<dbReference type="EMBL" id="JAUSQZ010000001">
    <property type="protein sequence ID" value="MDP9827492.1"/>
    <property type="molecule type" value="Genomic_DNA"/>
</dbReference>